<organism evidence="2 3">
    <name type="scientific">Lysobacter enzymogenes</name>
    <dbReference type="NCBI Taxonomy" id="69"/>
    <lineage>
        <taxon>Bacteria</taxon>
        <taxon>Pseudomonadati</taxon>
        <taxon>Pseudomonadota</taxon>
        <taxon>Gammaproteobacteria</taxon>
        <taxon>Lysobacterales</taxon>
        <taxon>Lysobacteraceae</taxon>
        <taxon>Lysobacter</taxon>
    </lineage>
</organism>
<reference evidence="2 3" key="1">
    <citation type="submission" date="2015-11" db="EMBL/GenBank/DDBJ databases">
        <title>Genome sequences of Lysobacter enzymogenes strain C3 and Lysobacter antibioticus ATCC 29479.</title>
        <authorList>
            <person name="Kobayashi D.Y."/>
        </authorList>
    </citation>
    <scope>NUCLEOTIDE SEQUENCE [LARGE SCALE GENOMIC DNA]</scope>
    <source>
        <strain evidence="2 3">C3</strain>
    </source>
</reference>
<dbReference type="Proteomes" id="UP000061569">
    <property type="component" value="Chromosome"/>
</dbReference>
<evidence type="ECO:0000313" key="3">
    <source>
        <dbReference type="Proteomes" id="UP000061569"/>
    </source>
</evidence>
<dbReference type="STRING" id="69.GLE_3480"/>
<dbReference type="KEGG" id="lez:GLE_3480"/>
<evidence type="ECO:0000256" key="1">
    <source>
        <dbReference type="SAM" id="MobiDB-lite"/>
    </source>
</evidence>
<accession>A0A0S2DK56</accession>
<gene>
    <name evidence="2" type="ORF">GLE_3480</name>
</gene>
<protein>
    <submittedName>
        <fullName evidence="2">Uncharacterized protein</fullName>
    </submittedName>
</protein>
<dbReference type="AlphaFoldDB" id="A0A0S2DK56"/>
<evidence type="ECO:0000313" key="2">
    <source>
        <dbReference type="EMBL" id="ALN58825.1"/>
    </source>
</evidence>
<feature type="region of interest" description="Disordered" evidence="1">
    <location>
        <begin position="1"/>
        <end position="35"/>
    </location>
</feature>
<name>A0A0S2DK56_LYSEN</name>
<sequence>MTAFSRGDIHAGTAPNGEGRKTPGATRRGLARAAPDIMKGHKKCAFHSI</sequence>
<dbReference type="EMBL" id="CP013140">
    <property type="protein sequence ID" value="ALN58825.1"/>
    <property type="molecule type" value="Genomic_DNA"/>
</dbReference>
<proteinExistence type="predicted"/>